<evidence type="ECO:0000256" key="4">
    <source>
        <dbReference type="ARBA" id="ARBA00022989"/>
    </source>
</evidence>
<reference evidence="8 9" key="1">
    <citation type="submission" date="2024-07" db="EMBL/GenBank/DDBJ databases">
        <title>Uliginosibacterium flavum JJ3220;KACC:17644.</title>
        <authorList>
            <person name="Kim M.K."/>
        </authorList>
    </citation>
    <scope>NUCLEOTIDE SEQUENCE [LARGE SCALE GENOMIC DNA]</scope>
    <source>
        <strain evidence="8 9">KACC:17644</strain>
    </source>
</reference>
<evidence type="ECO:0000259" key="7">
    <source>
        <dbReference type="Pfam" id="PF00482"/>
    </source>
</evidence>
<proteinExistence type="predicted"/>
<protein>
    <submittedName>
        <fullName evidence="8">Type II secretion system F family protein</fullName>
    </submittedName>
</protein>
<sequence>MVDTVFLMFGIAIFVAVALGLEGAFMWWNATRGPEAQRIARRLREASAGAHGNSQLSILKQRALSESGGLDQFLMLLPRIHSIDRALVQSGLNLSVGEFVGITIIFLVLGFASILLTTHNLVFAFLIGLALAALPLLYVWHARSKRLAMVEQQLPDAIDLMSRALRAGHALPAALQMVGDEMHDPIGGEFKVLFDEINYGVSVHDALLNLLTRLPTGDLRYLVVAILIQRETGGNLAELFDNISSIVRQRLTLMGEVRTLSAEGRMSAWILSLLPFAAGGAILIVNPGFLQVLWSDPVGIKLVYGAIALMVFGIWWMTRIIKIHV</sequence>
<dbReference type="InterPro" id="IPR018076">
    <property type="entry name" value="T2SS_GspF_dom"/>
</dbReference>
<feature type="transmembrane region" description="Helical" evidence="6">
    <location>
        <begin position="268"/>
        <end position="290"/>
    </location>
</feature>
<feature type="transmembrane region" description="Helical" evidence="6">
    <location>
        <begin position="92"/>
        <end position="115"/>
    </location>
</feature>
<feature type="domain" description="Type II secretion system protein GspF" evidence="7">
    <location>
        <begin position="158"/>
        <end position="283"/>
    </location>
</feature>
<dbReference type="Gene3D" id="1.20.81.30">
    <property type="entry name" value="Type II secretion system (T2SS), domain F"/>
    <property type="match status" value="1"/>
</dbReference>
<evidence type="ECO:0000256" key="3">
    <source>
        <dbReference type="ARBA" id="ARBA00022692"/>
    </source>
</evidence>
<accession>A0ABV2TJW0</accession>
<dbReference type="Pfam" id="PF00482">
    <property type="entry name" value="T2SSF"/>
    <property type="match status" value="1"/>
</dbReference>
<evidence type="ECO:0000256" key="5">
    <source>
        <dbReference type="ARBA" id="ARBA00023136"/>
    </source>
</evidence>
<keyword evidence="5 6" id="KW-0472">Membrane</keyword>
<evidence type="ECO:0000313" key="9">
    <source>
        <dbReference type="Proteomes" id="UP001549691"/>
    </source>
</evidence>
<dbReference type="PANTHER" id="PTHR35007">
    <property type="entry name" value="INTEGRAL MEMBRANE PROTEIN-RELATED"/>
    <property type="match status" value="1"/>
</dbReference>
<dbReference type="InterPro" id="IPR042094">
    <property type="entry name" value="T2SS_GspF_sf"/>
</dbReference>
<feature type="transmembrane region" description="Helical" evidence="6">
    <location>
        <begin position="6"/>
        <end position="28"/>
    </location>
</feature>
<evidence type="ECO:0000256" key="1">
    <source>
        <dbReference type="ARBA" id="ARBA00004651"/>
    </source>
</evidence>
<name>A0ABV2TJW0_9RHOO</name>
<evidence type="ECO:0000256" key="2">
    <source>
        <dbReference type="ARBA" id="ARBA00022475"/>
    </source>
</evidence>
<comment type="caution">
    <text evidence="8">The sequence shown here is derived from an EMBL/GenBank/DDBJ whole genome shotgun (WGS) entry which is preliminary data.</text>
</comment>
<feature type="transmembrane region" description="Helical" evidence="6">
    <location>
        <begin position="121"/>
        <end position="140"/>
    </location>
</feature>
<dbReference type="EMBL" id="JBEWZI010000005">
    <property type="protein sequence ID" value="MET7013815.1"/>
    <property type="molecule type" value="Genomic_DNA"/>
</dbReference>
<evidence type="ECO:0000256" key="6">
    <source>
        <dbReference type="SAM" id="Phobius"/>
    </source>
</evidence>
<keyword evidence="2" id="KW-1003">Cell membrane</keyword>
<dbReference type="PANTHER" id="PTHR35007:SF1">
    <property type="entry name" value="PILUS ASSEMBLY PROTEIN"/>
    <property type="match status" value="1"/>
</dbReference>
<evidence type="ECO:0000313" key="8">
    <source>
        <dbReference type="EMBL" id="MET7013815.1"/>
    </source>
</evidence>
<organism evidence="8 9">
    <name type="scientific">Uliginosibacterium flavum</name>
    <dbReference type="NCBI Taxonomy" id="1396831"/>
    <lineage>
        <taxon>Bacteria</taxon>
        <taxon>Pseudomonadati</taxon>
        <taxon>Pseudomonadota</taxon>
        <taxon>Betaproteobacteria</taxon>
        <taxon>Rhodocyclales</taxon>
        <taxon>Zoogloeaceae</taxon>
        <taxon>Uliginosibacterium</taxon>
    </lineage>
</organism>
<keyword evidence="9" id="KW-1185">Reference proteome</keyword>
<dbReference type="Proteomes" id="UP001549691">
    <property type="component" value="Unassembled WGS sequence"/>
</dbReference>
<keyword evidence="3 6" id="KW-0812">Transmembrane</keyword>
<gene>
    <name evidence="8" type="ORF">ABXR19_06415</name>
</gene>
<comment type="subcellular location">
    <subcellularLocation>
        <location evidence="1">Cell membrane</location>
        <topology evidence="1">Multi-pass membrane protein</topology>
    </subcellularLocation>
</comment>
<keyword evidence="4 6" id="KW-1133">Transmembrane helix</keyword>
<feature type="transmembrane region" description="Helical" evidence="6">
    <location>
        <begin position="302"/>
        <end position="321"/>
    </location>
</feature>